<evidence type="ECO:0000256" key="4">
    <source>
        <dbReference type="ARBA" id="ARBA00022490"/>
    </source>
</evidence>
<evidence type="ECO:0000256" key="7">
    <source>
        <dbReference type="ARBA" id="ARBA00022975"/>
    </source>
</evidence>
<feature type="binding site" evidence="9">
    <location>
        <position position="170"/>
    </location>
    <ligand>
        <name>FMN</name>
        <dbReference type="ChEBI" id="CHEBI:58210"/>
    </ligand>
</feature>
<evidence type="ECO:0000256" key="8">
    <source>
        <dbReference type="ARBA" id="ARBA00023002"/>
    </source>
</evidence>
<evidence type="ECO:0000259" key="10">
    <source>
        <dbReference type="Pfam" id="PF01180"/>
    </source>
</evidence>
<dbReference type="PROSITE" id="PS51257">
    <property type="entry name" value="PROKAR_LIPOPROTEIN"/>
    <property type="match status" value="1"/>
</dbReference>
<accession>A0ABW6GTA9</accession>
<proteinExistence type="inferred from homology"/>
<feature type="domain" description="Dihydroorotate dehydrogenase catalytic" evidence="10">
    <location>
        <begin position="15"/>
        <end position="297"/>
    </location>
</feature>
<feature type="binding site" evidence="9">
    <location>
        <position position="196"/>
    </location>
    <ligand>
        <name>FMN</name>
        <dbReference type="ChEBI" id="CHEBI:58210"/>
    </ligand>
</feature>
<dbReference type="InterPro" id="IPR024920">
    <property type="entry name" value="Dihydroorotate_DH_1"/>
</dbReference>
<sequence length="323" mass="32721">MTGRQEVDLTAPLGGGTVPNPLSTAAGCAGFGRELARFTPLDQLGTLTTRTVLPRAGAGAAGPRVVPVPAGVLNAIGGQNPGVEGFLRRELPWLAERGVRTVVSIGGHRLEDFAELAARLAGRDGIRGLELNLSVPGADRGAPFAANPAVSYDVVAAVKAVAPGLPVYAKLAPDTGTVTEVAAACAAAGADGLSMVNTARAMAIDLDARRPALAAGAGGLSGPALRPIAVHCVFQVHAAMRAGRMPAVPILAMGGVRTGRDALEFTLAGASGVAVGSELLRDPTAPLRILDELRAELTSRGFAAYTDAVGLAHRTTTTEDGRQ</sequence>
<dbReference type="NCBIfam" id="NF005574">
    <property type="entry name" value="PRK07259.1"/>
    <property type="match status" value="1"/>
</dbReference>
<comment type="catalytic activity">
    <reaction evidence="9">
        <text>(S)-dihydroorotate + A = orotate + AH2</text>
        <dbReference type="Rhea" id="RHEA:18073"/>
        <dbReference type="ChEBI" id="CHEBI:13193"/>
        <dbReference type="ChEBI" id="CHEBI:17499"/>
        <dbReference type="ChEBI" id="CHEBI:30839"/>
        <dbReference type="ChEBI" id="CHEBI:30864"/>
    </reaction>
</comment>
<dbReference type="PANTHER" id="PTHR48109:SF1">
    <property type="entry name" value="DIHYDROOROTATE DEHYDROGENASE (FUMARATE)"/>
    <property type="match status" value="1"/>
</dbReference>
<dbReference type="PIRSF" id="PIRSF000164">
    <property type="entry name" value="DHO_oxidase"/>
    <property type="match status" value="1"/>
</dbReference>
<comment type="subcellular location">
    <subcellularLocation>
        <location evidence="1 9">Cytoplasm</location>
    </subcellularLocation>
</comment>
<dbReference type="RefSeq" id="WP_380323804.1">
    <property type="nucleotide sequence ID" value="NZ_JBHYPW010000022.1"/>
</dbReference>
<evidence type="ECO:0000256" key="2">
    <source>
        <dbReference type="ARBA" id="ARBA00004725"/>
    </source>
</evidence>
<evidence type="ECO:0000256" key="5">
    <source>
        <dbReference type="ARBA" id="ARBA00022630"/>
    </source>
</evidence>
<evidence type="ECO:0000256" key="9">
    <source>
        <dbReference type="HAMAP-Rule" id="MF_00224"/>
    </source>
</evidence>
<comment type="caution">
    <text evidence="11">The sequence shown here is derived from an EMBL/GenBank/DDBJ whole genome shotgun (WGS) entry which is preliminary data.</text>
</comment>
<dbReference type="Proteomes" id="UP001599542">
    <property type="component" value="Unassembled WGS sequence"/>
</dbReference>
<dbReference type="EC" id="1.3.-.-" evidence="9"/>
<keyword evidence="5 9" id="KW-0285">Flavoprotein</keyword>
<evidence type="ECO:0000256" key="1">
    <source>
        <dbReference type="ARBA" id="ARBA00004496"/>
    </source>
</evidence>
<comment type="similarity">
    <text evidence="3 9">Belongs to the dihydroorotate dehydrogenase family. Type 1 subfamily.</text>
</comment>
<keyword evidence="6 9" id="KW-0288">FMN</keyword>
<dbReference type="GO" id="GO:0004589">
    <property type="term" value="F:dihydroorotate dehydrogenase (NAD+) activity"/>
    <property type="evidence" value="ECO:0007669"/>
    <property type="project" value="UniProtKB-EC"/>
</dbReference>
<keyword evidence="4 9" id="KW-0963">Cytoplasm</keyword>
<keyword evidence="8 9" id="KW-0560">Oxidoreductase</keyword>
<feature type="binding site" evidence="9">
    <location>
        <begin position="197"/>
        <end position="198"/>
    </location>
    <ligand>
        <name>substrate</name>
    </ligand>
</feature>
<comment type="pathway">
    <text evidence="2 9">Pyrimidine metabolism; UMP biosynthesis via de novo pathway.</text>
</comment>
<dbReference type="EMBL" id="JBHYPX010000069">
    <property type="protein sequence ID" value="MFE1355839.1"/>
    <property type="molecule type" value="Genomic_DNA"/>
</dbReference>
<name>A0ABW6GTA9_9ACTN</name>
<evidence type="ECO:0000256" key="6">
    <source>
        <dbReference type="ARBA" id="ARBA00022643"/>
    </source>
</evidence>
<comment type="cofactor">
    <cofactor evidence="9">
        <name>FMN</name>
        <dbReference type="ChEBI" id="CHEBI:58210"/>
    </cofactor>
    <text evidence="9">Binds 1 FMN per subunit.</text>
</comment>
<comment type="function">
    <text evidence="9">Catalyzes the conversion of dihydroorotate to orotate.</text>
</comment>
<feature type="binding site" evidence="9">
    <location>
        <begin position="254"/>
        <end position="255"/>
    </location>
    <ligand>
        <name>FMN</name>
        <dbReference type="ChEBI" id="CHEBI:58210"/>
    </ligand>
</feature>
<keyword evidence="12" id="KW-1185">Reference proteome</keyword>
<dbReference type="SUPFAM" id="SSF51395">
    <property type="entry name" value="FMN-linked oxidoreductases"/>
    <property type="match status" value="1"/>
</dbReference>
<dbReference type="InterPro" id="IPR012135">
    <property type="entry name" value="Dihydroorotate_DH_1_2"/>
</dbReference>
<keyword evidence="7 9" id="KW-0665">Pyrimidine biosynthesis</keyword>
<gene>
    <name evidence="9" type="primary">pyrD</name>
    <name evidence="11" type="ORF">ACFW6T_28075</name>
</gene>
<feature type="binding site" evidence="9">
    <location>
        <position position="132"/>
    </location>
    <ligand>
        <name>FMN</name>
        <dbReference type="ChEBI" id="CHEBI:58210"/>
    </ligand>
</feature>
<dbReference type="Pfam" id="PF01180">
    <property type="entry name" value="DHO_dh"/>
    <property type="match status" value="1"/>
</dbReference>
<dbReference type="InterPro" id="IPR013785">
    <property type="entry name" value="Aldolase_TIM"/>
</dbReference>
<comment type="caution">
    <text evidence="9">Lacks conserved residue(s) required for the propagation of feature annotation.</text>
</comment>
<evidence type="ECO:0000313" key="11">
    <source>
        <dbReference type="EMBL" id="MFE1355839.1"/>
    </source>
</evidence>
<evidence type="ECO:0000256" key="3">
    <source>
        <dbReference type="ARBA" id="ARBA00008008"/>
    </source>
</evidence>
<dbReference type="InterPro" id="IPR001295">
    <property type="entry name" value="Dihydroorotate_DH_CS"/>
</dbReference>
<protein>
    <recommendedName>
        <fullName evidence="9">Dihydroorotate dehydrogenase</fullName>
        <shortName evidence="9">DHOD</shortName>
        <shortName evidence="9">DHODase</shortName>
        <shortName evidence="9">DHOdehase</shortName>
        <ecNumber evidence="9">1.3.-.-</ecNumber>
    </recommendedName>
</protein>
<dbReference type="InterPro" id="IPR005720">
    <property type="entry name" value="Dihydroorotate_DH_cat"/>
</dbReference>
<evidence type="ECO:0000313" key="12">
    <source>
        <dbReference type="Proteomes" id="UP001599542"/>
    </source>
</evidence>
<dbReference type="InterPro" id="IPR050074">
    <property type="entry name" value="DHO_dehydrogenase"/>
</dbReference>
<dbReference type="PANTHER" id="PTHR48109">
    <property type="entry name" value="DIHYDROOROTATE DEHYDROGENASE (QUINONE), MITOCHONDRIAL-RELATED"/>
    <property type="match status" value="1"/>
</dbReference>
<dbReference type="PROSITE" id="PS00912">
    <property type="entry name" value="DHODEHASE_2"/>
    <property type="match status" value="1"/>
</dbReference>
<feature type="binding site" evidence="9">
    <location>
        <begin position="276"/>
        <end position="277"/>
    </location>
    <ligand>
        <name>FMN</name>
        <dbReference type="ChEBI" id="CHEBI:58210"/>
    </ligand>
</feature>
<reference evidence="11 12" key="1">
    <citation type="submission" date="2024-09" db="EMBL/GenBank/DDBJ databases">
        <title>The Natural Products Discovery Center: Release of the First 8490 Sequenced Strains for Exploring Actinobacteria Biosynthetic Diversity.</title>
        <authorList>
            <person name="Kalkreuter E."/>
            <person name="Kautsar S.A."/>
            <person name="Yang D."/>
            <person name="Bader C.D."/>
            <person name="Teijaro C.N."/>
            <person name="Fluegel L."/>
            <person name="Davis C.M."/>
            <person name="Simpson J.R."/>
            <person name="Lauterbach L."/>
            <person name="Steele A.D."/>
            <person name="Gui C."/>
            <person name="Meng S."/>
            <person name="Li G."/>
            <person name="Viehrig K."/>
            <person name="Ye F."/>
            <person name="Su P."/>
            <person name="Kiefer A.F."/>
            <person name="Nichols A."/>
            <person name="Cepeda A.J."/>
            <person name="Yan W."/>
            <person name="Fan B."/>
            <person name="Jiang Y."/>
            <person name="Adhikari A."/>
            <person name="Zheng C.-J."/>
            <person name="Schuster L."/>
            <person name="Cowan T.M."/>
            <person name="Smanski M.J."/>
            <person name="Chevrette M.G."/>
            <person name="De Carvalho L.P.S."/>
            <person name="Shen B."/>
        </authorList>
    </citation>
    <scope>NUCLEOTIDE SEQUENCE [LARGE SCALE GENOMIC DNA]</scope>
    <source>
        <strain evidence="11 12">NPDC058753</strain>
    </source>
</reference>
<organism evidence="11 12">
    <name type="scientific">Kitasatospora phosalacinea</name>
    <dbReference type="NCBI Taxonomy" id="2065"/>
    <lineage>
        <taxon>Bacteria</taxon>
        <taxon>Bacillati</taxon>
        <taxon>Actinomycetota</taxon>
        <taxon>Actinomycetes</taxon>
        <taxon>Kitasatosporales</taxon>
        <taxon>Streptomycetaceae</taxon>
        <taxon>Kitasatospora</taxon>
    </lineage>
</organism>
<feature type="binding site" evidence="9">
    <location>
        <position position="222"/>
    </location>
    <ligand>
        <name>FMN</name>
        <dbReference type="ChEBI" id="CHEBI:58210"/>
    </ligand>
</feature>
<dbReference type="Gene3D" id="3.20.20.70">
    <property type="entry name" value="Aldolase class I"/>
    <property type="match status" value="1"/>
</dbReference>
<feature type="binding site" evidence="9">
    <location>
        <position position="132"/>
    </location>
    <ligand>
        <name>substrate</name>
    </ligand>
</feature>
<dbReference type="HAMAP" id="MF_00224">
    <property type="entry name" value="DHO_dh_type1"/>
    <property type="match status" value="1"/>
</dbReference>